<protein>
    <recommendedName>
        <fullName evidence="4">RNA polymerase subunit sigma-70</fullName>
    </recommendedName>
</protein>
<dbReference type="Proteomes" id="UP000252357">
    <property type="component" value="Unassembled WGS sequence"/>
</dbReference>
<keyword evidence="1" id="KW-1133">Transmembrane helix</keyword>
<dbReference type="OrthoDB" id="8617430at2"/>
<evidence type="ECO:0000256" key="1">
    <source>
        <dbReference type="SAM" id="Phobius"/>
    </source>
</evidence>
<sequence length="230" mass="25516">MNYQHPALLDKLAAEYVLGTLSGGARRRFETLLNESHAARISVQGWENRIQMLSNSIPPVAPNKQVWDKIYQRIQPTSPNKDWWRMLIPVATFASGLLITVGILIQNPGWLNLQPRPTTLPASYVGFLYDANHAPLLITSALRHGKTLSIKWLKPITSLPAEAQLTLWAIPADGKPFLVGQIPPTGKADLTLSEPAEKIFFKVNKLALTKDGRAPNAENTLFSGDCAKFW</sequence>
<dbReference type="RefSeq" id="WP_114401828.1">
    <property type="nucleotide sequence ID" value="NZ_QPGB01000001.1"/>
</dbReference>
<evidence type="ECO:0000313" key="2">
    <source>
        <dbReference type="EMBL" id="RCS59681.1"/>
    </source>
</evidence>
<dbReference type="EMBL" id="QPGB01000001">
    <property type="protein sequence ID" value="RCS59681.1"/>
    <property type="molecule type" value="Genomic_DNA"/>
</dbReference>
<organism evidence="2 3">
    <name type="scientific">Parvibium lacunae</name>
    <dbReference type="NCBI Taxonomy" id="1888893"/>
    <lineage>
        <taxon>Bacteria</taxon>
        <taxon>Pseudomonadati</taxon>
        <taxon>Pseudomonadota</taxon>
        <taxon>Betaproteobacteria</taxon>
        <taxon>Burkholderiales</taxon>
        <taxon>Alcaligenaceae</taxon>
        <taxon>Parvibium</taxon>
    </lineage>
</organism>
<comment type="caution">
    <text evidence="2">The sequence shown here is derived from an EMBL/GenBank/DDBJ whole genome shotgun (WGS) entry which is preliminary data.</text>
</comment>
<keyword evidence="3" id="KW-1185">Reference proteome</keyword>
<keyword evidence="1" id="KW-0472">Membrane</keyword>
<reference evidence="2 3" key="1">
    <citation type="journal article" date="2018" name="Int. J. Syst. Evol. Microbiol.">
        <title>Parvibium lacunae gen. nov., sp. nov., a new member of the family Alcaligenaceae isolated from a freshwater pond.</title>
        <authorList>
            <person name="Chen W.M."/>
            <person name="Xie P.B."/>
            <person name="Hsu M.Y."/>
            <person name="Sheu S.Y."/>
        </authorList>
    </citation>
    <scope>NUCLEOTIDE SEQUENCE [LARGE SCALE GENOMIC DNA]</scope>
    <source>
        <strain evidence="2 3">KMB9</strain>
    </source>
</reference>
<feature type="transmembrane region" description="Helical" evidence="1">
    <location>
        <begin position="83"/>
        <end position="105"/>
    </location>
</feature>
<accession>A0A368L846</accession>
<keyword evidence="1" id="KW-0812">Transmembrane</keyword>
<evidence type="ECO:0008006" key="4">
    <source>
        <dbReference type="Google" id="ProtNLM"/>
    </source>
</evidence>
<proteinExistence type="predicted"/>
<gene>
    <name evidence="2" type="ORF">DU000_02950</name>
</gene>
<name>A0A368L846_9BURK</name>
<dbReference type="AlphaFoldDB" id="A0A368L846"/>
<evidence type="ECO:0000313" key="3">
    <source>
        <dbReference type="Proteomes" id="UP000252357"/>
    </source>
</evidence>